<dbReference type="Pfam" id="PF00005">
    <property type="entry name" value="ABC_tran"/>
    <property type="match status" value="1"/>
</dbReference>
<accession>A0A6J6KH84</accession>
<organism evidence="6">
    <name type="scientific">freshwater metagenome</name>
    <dbReference type="NCBI Taxonomy" id="449393"/>
    <lineage>
        <taxon>unclassified sequences</taxon>
        <taxon>metagenomes</taxon>
        <taxon>ecological metagenomes</taxon>
    </lineage>
</organism>
<name>A0A6J6KH84_9ZZZZ</name>
<dbReference type="CDD" id="cd03235">
    <property type="entry name" value="ABC_Metallic_Cations"/>
    <property type="match status" value="1"/>
</dbReference>
<dbReference type="PANTHER" id="PTHR42734">
    <property type="entry name" value="METAL TRANSPORT SYSTEM ATP-BINDING PROTEIN TM_0124-RELATED"/>
    <property type="match status" value="1"/>
</dbReference>
<gene>
    <name evidence="6" type="ORF">UFOPK2214_00415</name>
</gene>
<reference evidence="6" key="1">
    <citation type="submission" date="2020-05" db="EMBL/GenBank/DDBJ databases">
        <authorList>
            <person name="Chiriac C."/>
            <person name="Salcher M."/>
            <person name="Ghai R."/>
            <person name="Kavagutti S V."/>
        </authorList>
    </citation>
    <scope>NUCLEOTIDE SEQUENCE</scope>
</reference>
<dbReference type="PROSITE" id="PS00211">
    <property type="entry name" value="ABC_TRANSPORTER_1"/>
    <property type="match status" value="1"/>
</dbReference>
<dbReference type="GO" id="GO:0016887">
    <property type="term" value="F:ATP hydrolysis activity"/>
    <property type="evidence" value="ECO:0007669"/>
    <property type="project" value="InterPro"/>
</dbReference>
<keyword evidence="3" id="KW-0547">Nucleotide-binding</keyword>
<comment type="similarity">
    <text evidence="1">Belongs to the ABC transporter superfamily.</text>
</comment>
<keyword evidence="2" id="KW-0813">Transport</keyword>
<evidence type="ECO:0000313" key="6">
    <source>
        <dbReference type="EMBL" id="CAB4648478.1"/>
    </source>
</evidence>
<dbReference type="EMBL" id="CAEZWJ010000008">
    <property type="protein sequence ID" value="CAB4648478.1"/>
    <property type="molecule type" value="Genomic_DNA"/>
</dbReference>
<sequence>MTAEILVECAHITCAYDSTVAVHDAHVTIHRGDFVGIVGPSGSGKTTLLKAVLGAVKPVEGHVTKKPGLRMGYVPQVESVDWNFPVTVLEVVAMTRTAGRFFPRITPTERAEALEVLERLGLGGLENRHIRELSGGQQQRVFVARALFHRPELLVLDEPTSGVDVRTRHEVLHLLADLHDDGVSIVLTTHDLNGLAAHLPRLVCINTSVIADGAPIDVLNSDVLEKTYGAPMEVLIHGGMPIVLDNGGDNLARRLGEMGEVGK</sequence>
<dbReference type="AlphaFoldDB" id="A0A6J6KH84"/>
<dbReference type="GO" id="GO:0005524">
    <property type="term" value="F:ATP binding"/>
    <property type="evidence" value="ECO:0007669"/>
    <property type="project" value="UniProtKB-KW"/>
</dbReference>
<evidence type="ECO:0000259" key="5">
    <source>
        <dbReference type="PROSITE" id="PS50893"/>
    </source>
</evidence>
<keyword evidence="4" id="KW-0067">ATP-binding</keyword>
<proteinExistence type="inferred from homology"/>
<evidence type="ECO:0000256" key="1">
    <source>
        <dbReference type="ARBA" id="ARBA00005417"/>
    </source>
</evidence>
<dbReference type="InterPro" id="IPR017871">
    <property type="entry name" value="ABC_transporter-like_CS"/>
</dbReference>
<dbReference type="InterPro" id="IPR027417">
    <property type="entry name" value="P-loop_NTPase"/>
</dbReference>
<dbReference type="Gene3D" id="3.40.50.300">
    <property type="entry name" value="P-loop containing nucleotide triphosphate hydrolases"/>
    <property type="match status" value="1"/>
</dbReference>
<evidence type="ECO:0000256" key="3">
    <source>
        <dbReference type="ARBA" id="ARBA00022741"/>
    </source>
</evidence>
<evidence type="ECO:0000256" key="4">
    <source>
        <dbReference type="ARBA" id="ARBA00022840"/>
    </source>
</evidence>
<dbReference type="InterPro" id="IPR003439">
    <property type="entry name" value="ABC_transporter-like_ATP-bd"/>
</dbReference>
<evidence type="ECO:0000256" key="2">
    <source>
        <dbReference type="ARBA" id="ARBA00022448"/>
    </source>
</evidence>
<feature type="domain" description="ABC transporter" evidence="5">
    <location>
        <begin position="7"/>
        <end position="232"/>
    </location>
</feature>
<dbReference type="SMART" id="SM00382">
    <property type="entry name" value="AAA"/>
    <property type="match status" value="1"/>
</dbReference>
<dbReference type="InterPro" id="IPR050153">
    <property type="entry name" value="Metal_Ion_Import_ABC"/>
</dbReference>
<dbReference type="SUPFAM" id="SSF52540">
    <property type="entry name" value="P-loop containing nucleoside triphosphate hydrolases"/>
    <property type="match status" value="1"/>
</dbReference>
<dbReference type="InterPro" id="IPR003593">
    <property type="entry name" value="AAA+_ATPase"/>
</dbReference>
<protein>
    <submittedName>
        <fullName evidence="6">Unannotated protein</fullName>
    </submittedName>
</protein>
<dbReference type="PANTHER" id="PTHR42734:SF5">
    <property type="entry name" value="IRON TRANSPORT SYSTEM ATP-BINDING PROTEIN HI_0361-RELATED"/>
    <property type="match status" value="1"/>
</dbReference>
<dbReference type="PROSITE" id="PS50893">
    <property type="entry name" value="ABC_TRANSPORTER_2"/>
    <property type="match status" value="1"/>
</dbReference>